<dbReference type="EMBL" id="JAKOGI010001378">
    <property type="protein sequence ID" value="KAJ8425939.1"/>
    <property type="molecule type" value="Genomic_DNA"/>
</dbReference>
<feature type="compositionally biased region" description="Gly residues" evidence="1">
    <location>
        <begin position="78"/>
        <end position="87"/>
    </location>
</feature>
<name>A0A9Q1GUU2_9CARY</name>
<sequence length="173" mass="19255">MKQRQNTTLCGWKRACKGFFDERGASSGGHSTAKRVSTLSVNDRRHNSLQFASKRMCRDFKGFNNGGPPATGWQWSTGDGGSSGGGQQKSTFNWLLVCERFHGGQERRDTGRMSFIQAMGALISIQSGFVKSRRAIGPRALQTSHWFVSKMRRLRSGKISEFVSVCVEDEQVL</sequence>
<proteinExistence type="predicted"/>
<dbReference type="AlphaFoldDB" id="A0A9Q1GUU2"/>
<accession>A0A9Q1GUU2</accession>
<feature type="region of interest" description="Disordered" evidence="1">
    <location>
        <begin position="68"/>
        <end position="87"/>
    </location>
</feature>
<dbReference type="Proteomes" id="UP001153076">
    <property type="component" value="Unassembled WGS sequence"/>
</dbReference>
<keyword evidence="3" id="KW-1185">Reference proteome</keyword>
<protein>
    <submittedName>
        <fullName evidence="2">Uncharacterized protein</fullName>
    </submittedName>
</protein>
<comment type="caution">
    <text evidence="2">The sequence shown here is derived from an EMBL/GenBank/DDBJ whole genome shotgun (WGS) entry which is preliminary data.</text>
</comment>
<evidence type="ECO:0000256" key="1">
    <source>
        <dbReference type="SAM" id="MobiDB-lite"/>
    </source>
</evidence>
<evidence type="ECO:0000313" key="3">
    <source>
        <dbReference type="Proteomes" id="UP001153076"/>
    </source>
</evidence>
<organism evidence="2 3">
    <name type="scientific">Carnegiea gigantea</name>
    <dbReference type="NCBI Taxonomy" id="171969"/>
    <lineage>
        <taxon>Eukaryota</taxon>
        <taxon>Viridiplantae</taxon>
        <taxon>Streptophyta</taxon>
        <taxon>Embryophyta</taxon>
        <taxon>Tracheophyta</taxon>
        <taxon>Spermatophyta</taxon>
        <taxon>Magnoliopsida</taxon>
        <taxon>eudicotyledons</taxon>
        <taxon>Gunneridae</taxon>
        <taxon>Pentapetalae</taxon>
        <taxon>Caryophyllales</taxon>
        <taxon>Cactineae</taxon>
        <taxon>Cactaceae</taxon>
        <taxon>Cactoideae</taxon>
        <taxon>Echinocereeae</taxon>
        <taxon>Carnegiea</taxon>
    </lineage>
</organism>
<reference evidence="2" key="1">
    <citation type="submission" date="2022-04" db="EMBL/GenBank/DDBJ databases">
        <title>Carnegiea gigantea Genome sequencing and assembly v2.</title>
        <authorList>
            <person name="Copetti D."/>
            <person name="Sanderson M.J."/>
            <person name="Burquez A."/>
            <person name="Wojciechowski M.F."/>
        </authorList>
    </citation>
    <scope>NUCLEOTIDE SEQUENCE</scope>
    <source>
        <strain evidence="2">SGP5-SGP5p</strain>
        <tissue evidence="2">Aerial part</tissue>
    </source>
</reference>
<gene>
    <name evidence="2" type="ORF">Cgig2_018737</name>
</gene>
<evidence type="ECO:0000313" key="2">
    <source>
        <dbReference type="EMBL" id="KAJ8425939.1"/>
    </source>
</evidence>